<dbReference type="GO" id="GO:0003723">
    <property type="term" value="F:RNA binding"/>
    <property type="evidence" value="ECO:0007669"/>
    <property type="project" value="InterPro"/>
</dbReference>
<organism evidence="3 4">
    <name type="scientific">Colocasia esculenta</name>
    <name type="common">Wild taro</name>
    <name type="synonym">Arum esculentum</name>
    <dbReference type="NCBI Taxonomy" id="4460"/>
    <lineage>
        <taxon>Eukaryota</taxon>
        <taxon>Viridiplantae</taxon>
        <taxon>Streptophyta</taxon>
        <taxon>Embryophyta</taxon>
        <taxon>Tracheophyta</taxon>
        <taxon>Spermatophyta</taxon>
        <taxon>Magnoliopsida</taxon>
        <taxon>Liliopsida</taxon>
        <taxon>Araceae</taxon>
        <taxon>Aroideae</taxon>
        <taxon>Colocasieae</taxon>
        <taxon>Colocasia</taxon>
    </lineage>
</organism>
<dbReference type="Pfam" id="PF13041">
    <property type="entry name" value="PPR_2"/>
    <property type="match status" value="1"/>
</dbReference>
<reference evidence="3" key="1">
    <citation type="submission" date="2017-07" db="EMBL/GenBank/DDBJ databases">
        <title>Taro Niue Genome Assembly and Annotation.</title>
        <authorList>
            <person name="Atibalentja N."/>
            <person name="Keating K."/>
            <person name="Fields C.J."/>
        </authorList>
    </citation>
    <scope>NUCLEOTIDE SEQUENCE</scope>
    <source>
        <strain evidence="3">Niue_2</strain>
        <tissue evidence="3">Leaf</tissue>
    </source>
</reference>
<dbReference type="NCBIfam" id="TIGR00756">
    <property type="entry name" value="PPR"/>
    <property type="match status" value="1"/>
</dbReference>
<evidence type="ECO:0000256" key="2">
    <source>
        <dbReference type="PROSITE-ProRule" id="PRU00708"/>
    </source>
</evidence>
<dbReference type="EMBL" id="NMUH01001205">
    <property type="protein sequence ID" value="MQL90063.1"/>
    <property type="molecule type" value="Genomic_DNA"/>
</dbReference>
<dbReference type="InterPro" id="IPR011990">
    <property type="entry name" value="TPR-like_helical_dom_sf"/>
</dbReference>
<dbReference type="AlphaFoldDB" id="A0A843VC13"/>
<dbReference type="PANTHER" id="PTHR47926">
    <property type="entry name" value="PENTATRICOPEPTIDE REPEAT-CONTAINING PROTEIN"/>
    <property type="match status" value="1"/>
</dbReference>
<evidence type="ECO:0000313" key="3">
    <source>
        <dbReference type="EMBL" id="MQL90063.1"/>
    </source>
</evidence>
<gene>
    <name evidence="3" type="ORF">Taro_022653</name>
</gene>
<accession>A0A843VC13</accession>
<dbReference type="Proteomes" id="UP000652761">
    <property type="component" value="Unassembled WGS sequence"/>
</dbReference>
<sequence length="106" mass="11869">MYGRCGRLDMAVQLFDSLAMKDTLCYNAMIHGLAVHGQSGPALELFAEMRRDGVLVDEVTFLVVMSACALAGLVEEGRRCFRERKDVFRIEPKIEHYGCLVDLLGE</sequence>
<dbReference type="PANTHER" id="PTHR47926:SF450">
    <property type="entry name" value="DYW DOMAIN-CONTAINING PROTEIN"/>
    <property type="match status" value="1"/>
</dbReference>
<dbReference type="Pfam" id="PF01535">
    <property type="entry name" value="PPR"/>
    <property type="match status" value="1"/>
</dbReference>
<dbReference type="GO" id="GO:0009451">
    <property type="term" value="P:RNA modification"/>
    <property type="evidence" value="ECO:0007669"/>
    <property type="project" value="InterPro"/>
</dbReference>
<dbReference type="OrthoDB" id="185373at2759"/>
<feature type="repeat" description="PPR" evidence="2">
    <location>
        <begin position="22"/>
        <end position="56"/>
    </location>
</feature>
<evidence type="ECO:0000256" key="1">
    <source>
        <dbReference type="ARBA" id="ARBA00022737"/>
    </source>
</evidence>
<dbReference type="Gene3D" id="1.25.40.10">
    <property type="entry name" value="Tetratricopeptide repeat domain"/>
    <property type="match status" value="1"/>
</dbReference>
<evidence type="ECO:0000313" key="4">
    <source>
        <dbReference type="Proteomes" id="UP000652761"/>
    </source>
</evidence>
<keyword evidence="4" id="KW-1185">Reference proteome</keyword>
<proteinExistence type="predicted"/>
<comment type="caution">
    <text evidence="3">The sequence shown here is derived from an EMBL/GenBank/DDBJ whole genome shotgun (WGS) entry which is preliminary data.</text>
</comment>
<evidence type="ECO:0008006" key="5">
    <source>
        <dbReference type="Google" id="ProtNLM"/>
    </source>
</evidence>
<dbReference type="PROSITE" id="PS51375">
    <property type="entry name" value="PPR"/>
    <property type="match status" value="1"/>
</dbReference>
<protein>
    <recommendedName>
        <fullName evidence="5">Pentatricopeptide repeat-containing protein</fullName>
    </recommendedName>
</protein>
<dbReference type="InterPro" id="IPR002885">
    <property type="entry name" value="PPR_rpt"/>
</dbReference>
<keyword evidence="1" id="KW-0677">Repeat</keyword>
<dbReference type="InterPro" id="IPR046960">
    <property type="entry name" value="PPR_At4g14850-like_plant"/>
</dbReference>
<name>A0A843VC13_COLES</name>